<keyword evidence="1" id="KW-0677">Repeat</keyword>
<dbReference type="SMART" id="SM00409">
    <property type="entry name" value="IG"/>
    <property type="match status" value="1"/>
</dbReference>
<dbReference type="FunFam" id="2.60.40.10:FF:000026">
    <property type="entry name" value="roundabout homolog 2 isoform X1"/>
    <property type="match status" value="1"/>
</dbReference>
<evidence type="ECO:0000259" key="4">
    <source>
        <dbReference type="PROSITE" id="PS50835"/>
    </source>
</evidence>
<accession>A0A7R9ECE1</accession>
<dbReference type="Gene3D" id="2.60.40.10">
    <property type="entry name" value="Immunoglobulins"/>
    <property type="match status" value="1"/>
</dbReference>
<dbReference type="PANTHER" id="PTHR44170">
    <property type="entry name" value="PROTEIN SIDEKICK"/>
    <property type="match status" value="1"/>
</dbReference>
<evidence type="ECO:0000256" key="3">
    <source>
        <dbReference type="SAM" id="MobiDB-lite"/>
    </source>
</evidence>
<sequence length="202" mass="22674">MRPPKRTAEQRATFRNGRSQYRSPRITEHPSDMIVAKNEPVTLNCKAEGKPEPVIEWYKDGELVKTSPSDTKSHRVLLPAGSLFFLRVVHGKKEQDGGVYWCVARNQAGKAISRNATLQVAEVKEGFDNQIKLCRDPGLNPGSPAQKFDTLPLDRQEVRDSILNGLGHAIDPRDFPNNPMVNMAEQLSTILRPITDRHKAIQ</sequence>
<dbReference type="EMBL" id="OB794516">
    <property type="protein sequence ID" value="CAD7430495.1"/>
    <property type="molecule type" value="Genomic_DNA"/>
</dbReference>
<feature type="domain" description="Ig-like" evidence="4">
    <location>
        <begin position="24"/>
        <end position="119"/>
    </location>
</feature>
<dbReference type="InterPro" id="IPR007110">
    <property type="entry name" value="Ig-like_dom"/>
</dbReference>
<keyword evidence="2" id="KW-1015">Disulfide bond</keyword>
<organism evidence="5">
    <name type="scientific">Timema monikensis</name>
    <dbReference type="NCBI Taxonomy" id="170555"/>
    <lineage>
        <taxon>Eukaryota</taxon>
        <taxon>Metazoa</taxon>
        <taxon>Ecdysozoa</taxon>
        <taxon>Arthropoda</taxon>
        <taxon>Hexapoda</taxon>
        <taxon>Insecta</taxon>
        <taxon>Pterygota</taxon>
        <taxon>Neoptera</taxon>
        <taxon>Polyneoptera</taxon>
        <taxon>Phasmatodea</taxon>
        <taxon>Timematodea</taxon>
        <taxon>Timematoidea</taxon>
        <taxon>Timematidae</taxon>
        <taxon>Timema</taxon>
    </lineage>
</organism>
<dbReference type="PROSITE" id="PS50835">
    <property type="entry name" value="IG_LIKE"/>
    <property type="match status" value="1"/>
</dbReference>
<dbReference type="Pfam" id="PF13927">
    <property type="entry name" value="Ig_3"/>
    <property type="match status" value="1"/>
</dbReference>
<dbReference type="InterPro" id="IPR003598">
    <property type="entry name" value="Ig_sub2"/>
</dbReference>
<dbReference type="InterPro" id="IPR013783">
    <property type="entry name" value="Ig-like_fold"/>
</dbReference>
<dbReference type="InterPro" id="IPR036179">
    <property type="entry name" value="Ig-like_dom_sf"/>
</dbReference>
<dbReference type="AlphaFoldDB" id="A0A7R9ECE1"/>
<gene>
    <name evidence="5" type="ORF">TMSB3V08_LOCUS7250</name>
</gene>
<dbReference type="InterPro" id="IPR003599">
    <property type="entry name" value="Ig_sub"/>
</dbReference>
<reference evidence="5" key="1">
    <citation type="submission" date="2020-11" db="EMBL/GenBank/DDBJ databases">
        <authorList>
            <person name="Tran Van P."/>
        </authorList>
    </citation>
    <scope>NUCLEOTIDE SEQUENCE</scope>
</reference>
<dbReference type="SUPFAM" id="SSF48726">
    <property type="entry name" value="Immunoglobulin"/>
    <property type="match status" value="1"/>
</dbReference>
<protein>
    <recommendedName>
        <fullName evidence="4">Ig-like domain-containing protein</fullName>
    </recommendedName>
</protein>
<feature type="region of interest" description="Disordered" evidence="3">
    <location>
        <begin position="1"/>
        <end position="28"/>
    </location>
</feature>
<evidence type="ECO:0000256" key="1">
    <source>
        <dbReference type="ARBA" id="ARBA00022737"/>
    </source>
</evidence>
<dbReference type="GO" id="GO:0098609">
    <property type="term" value="P:cell-cell adhesion"/>
    <property type="evidence" value="ECO:0007669"/>
    <property type="project" value="TreeGrafter"/>
</dbReference>
<dbReference type="PANTHER" id="PTHR44170:SF6">
    <property type="entry name" value="CONTACTIN"/>
    <property type="match status" value="1"/>
</dbReference>
<dbReference type="GO" id="GO:0016020">
    <property type="term" value="C:membrane"/>
    <property type="evidence" value="ECO:0007669"/>
    <property type="project" value="UniProtKB-SubCell"/>
</dbReference>
<evidence type="ECO:0000256" key="2">
    <source>
        <dbReference type="ARBA" id="ARBA00023157"/>
    </source>
</evidence>
<evidence type="ECO:0000313" key="5">
    <source>
        <dbReference type="EMBL" id="CAD7430495.1"/>
    </source>
</evidence>
<proteinExistence type="predicted"/>
<dbReference type="SMART" id="SM00408">
    <property type="entry name" value="IGc2"/>
    <property type="match status" value="1"/>
</dbReference>
<name>A0A7R9ECE1_9NEOP</name>